<organism evidence="2">
    <name type="scientific">Myoviridae sp. ctOoC8</name>
    <dbReference type="NCBI Taxonomy" id="2823542"/>
    <lineage>
        <taxon>Viruses</taxon>
        <taxon>Duplodnaviria</taxon>
        <taxon>Heunggongvirae</taxon>
        <taxon>Uroviricota</taxon>
        <taxon>Caudoviricetes</taxon>
    </lineage>
</organism>
<reference evidence="2" key="1">
    <citation type="journal article" date="2021" name="Proc. Natl. Acad. Sci. U.S.A.">
        <title>A Catalog of Tens of Thousands of Viruses from Human Metagenomes Reveals Hidden Associations with Chronic Diseases.</title>
        <authorList>
            <person name="Tisza M.J."/>
            <person name="Buck C.B."/>
        </authorList>
    </citation>
    <scope>NUCLEOTIDE SEQUENCE</scope>
    <source>
        <strain evidence="2">CtOoC8</strain>
    </source>
</reference>
<proteinExistence type="predicted"/>
<protein>
    <submittedName>
        <fullName evidence="2">Tail protein</fullName>
    </submittedName>
</protein>
<feature type="compositionally biased region" description="Basic residues" evidence="1">
    <location>
        <begin position="235"/>
        <end position="246"/>
    </location>
</feature>
<evidence type="ECO:0000256" key="1">
    <source>
        <dbReference type="SAM" id="MobiDB-lite"/>
    </source>
</evidence>
<evidence type="ECO:0000313" key="2">
    <source>
        <dbReference type="EMBL" id="DAD65309.1"/>
    </source>
</evidence>
<accession>A0A8S5L6E1</accession>
<feature type="region of interest" description="Disordered" evidence="1">
    <location>
        <begin position="225"/>
        <end position="247"/>
    </location>
</feature>
<name>A0A8S5L6E1_9CAUD</name>
<sequence>MFYLTSDIEIGGIKVKANKVTWKTSVNSFTDTCTISLPRTKYLKTDATTTANAEDNKKVYAFKEDDKVTVKLGYDGKNETRFMGFVKRVNMGIPVEVECEGYSYQLYDIIFSRTYTSVTVKKLLQDVTAGTDILLSKEMPDIPLKNVRFKNATGIQVLEWLVKECKLSVYFNFNELYVGTLFGKKQDEIKVHLGWNSVKDDGLKKKEVDKNMKIVIKEKNQAGEVQKVKSDDKNSKKKTTKHRKARQQIDKYSNEKQVKIKTGIPAQFLKEIAQRLESKENYRGYEGDVTIFLVPYAEKGMVCEITDKVFHERQGRYFVDTVSGEFGEGGGRQTLTLGLLMPTK</sequence>
<feature type="compositionally biased region" description="Basic and acidic residues" evidence="1">
    <location>
        <begin position="225"/>
        <end position="234"/>
    </location>
</feature>
<dbReference type="EMBL" id="BK014641">
    <property type="protein sequence ID" value="DAD65309.1"/>
    <property type="molecule type" value="Genomic_DNA"/>
</dbReference>